<proteinExistence type="inferred from homology"/>
<comment type="subcellular location">
    <subcellularLocation>
        <location evidence="2">Cytoplasm</location>
    </subcellularLocation>
    <subcellularLocation>
        <location evidence="1">Nucleus</location>
    </subcellularLocation>
</comment>
<comment type="similarity">
    <text evidence="3">Belongs to the TSSC4 family.</text>
</comment>
<evidence type="ECO:0000256" key="11">
    <source>
        <dbReference type="SAM" id="MobiDB-lite"/>
    </source>
</evidence>
<dbReference type="Ensembl" id="ENSSLUT00000049551.1">
    <property type="protein sequence ID" value="ENSSLUP00000048096.1"/>
    <property type="gene ID" value="ENSSLUG00000021094.1"/>
</dbReference>
<keyword evidence="4" id="KW-0963">Cytoplasm</keyword>
<organism evidence="12 13">
    <name type="scientific">Sander lucioperca</name>
    <name type="common">Pike-perch</name>
    <name type="synonym">Perca lucioperca</name>
    <dbReference type="NCBI Taxonomy" id="283035"/>
    <lineage>
        <taxon>Eukaryota</taxon>
        <taxon>Metazoa</taxon>
        <taxon>Chordata</taxon>
        <taxon>Craniata</taxon>
        <taxon>Vertebrata</taxon>
        <taxon>Euteleostomi</taxon>
        <taxon>Actinopterygii</taxon>
        <taxon>Neopterygii</taxon>
        <taxon>Teleostei</taxon>
        <taxon>Neoteleostei</taxon>
        <taxon>Acanthomorphata</taxon>
        <taxon>Eupercaria</taxon>
        <taxon>Perciformes</taxon>
        <taxon>Percoidei</taxon>
        <taxon>Percidae</taxon>
        <taxon>Luciopercinae</taxon>
        <taxon>Sander</taxon>
    </lineage>
</organism>
<name>A0A8C9ZYM7_SANLU</name>
<reference evidence="12" key="2">
    <citation type="submission" date="2025-09" db="UniProtKB">
        <authorList>
            <consortium name="Ensembl"/>
        </authorList>
    </citation>
    <scope>IDENTIFICATION</scope>
</reference>
<evidence type="ECO:0000256" key="4">
    <source>
        <dbReference type="ARBA" id="ARBA00022490"/>
    </source>
</evidence>
<dbReference type="GO" id="GO:0005737">
    <property type="term" value="C:cytoplasm"/>
    <property type="evidence" value="ECO:0007669"/>
    <property type="project" value="UniProtKB-SubCell"/>
</dbReference>
<evidence type="ECO:0000256" key="7">
    <source>
        <dbReference type="ARBA" id="ARBA00023187"/>
    </source>
</evidence>
<feature type="region of interest" description="Disordered" evidence="11">
    <location>
        <begin position="101"/>
        <end position="130"/>
    </location>
</feature>
<dbReference type="GeneTree" id="ENSGT00940000171378"/>
<feature type="compositionally biased region" description="Acidic residues" evidence="11">
    <location>
        <begin position="1"/>
        <end position="20"/>
    </location>
</feature>
<evidence type="ECO:0000256" key="2">
    <source>
        <dbReference type="ARBA" id="ARBA00004496"/>
    </source>
</evidence>
<evidence type="ECO:0000256" key="9">
    <source>
        <dbReference type="ARBA" id="ARBA00035304"/>
    </source>
</evidence>
<feature type="compositionally biased region" description="Polar residues" evidence="11">
    <location>
        <begin position="113"/>
        <end position="122"/>
    </location>
</feature>
<dbReference type="AlphaFoldDB" id="A0A8C9ZYM7"/>
<protein>
    <recommendedName>
        <fullName evidence="9">U5 small nuclear ribonucleoprotein TSSC4</fullName>
    </recommendedName>
</protein>
<evidence type="ECO:0000313" key="12">
    <source>
        <dbReference type="Ensembl" id="ENSSLUP00000048096.1"/>
    </source>
</evidence>
<keyword evidence="5" id="KW-0507">mRNA processing</keyword>
<reference evidence="12" key="1">
    <citation type="submission" date="2025-08" db="UniProtKB">
        <authorList>
            <consortium name="Ensembl"/>
        </authorList>
    </citation>
    <scope>IDENTIFICATION</scope>
</reference>
<evidence type="ECO:0000256" key="1">
    <source>
        <dbReference type="ARBA" id="ARBA00004123"/>
    </source>
</evidence>
<evidence type="ECO:0000256" key="3">
    <source>
        <dbReference type="ARBA" id="ARBA00010362"/>
    </source>
</evidence>
<evidence type="ECO:0000256" key="6">
    <source>
        <dbReference type="ARBA" id="ARBA00022728"/>
    </source>
</evidence>
<keyword evidence="13" id="KW-1185">Reference proteome</keyword>
<feature type="compositionally biased region" description="Acidic residues" evidence="11">
    <location>
        <begin position="29"/>
        <end position="44"/>
    </location>
</feature>
<accession>A0A8C9ZYM7</accession>
<dbReference type="Pfam" id="PF15264">
    <property type="entry name" value="TSSC4"/>
    <property type="match status" value="1"/>
</dbReference>
<keyword evidence="8" id="KW-0539">Nucleus</keyword>
<feature type="region of interest" description="Disordered" evidence="11">
    <location>
        <begin position="1"/>
        <end position="46"/>
    </location>
</feature>
<comment type="function">
    <text evidence="10">Protein associated with the U5 snRNP, during its maturation and its post-splicing recycling and which is required for spliceosomal tri-snRNP complex assembly in the nucleus. Has a molecular sequestering activity and transiently hinders SNRNP200 binding sites for constitutive splicing factors that intervene later during the assembly of the spliceosome and splicing. Together with its molecular sequestering activity, may also function as a molecular adapter and placeholder, coordinating the assembly of the U5 snRNP and its association with the U4/U6 di-snRNP.</text>
</comment>
<dbReference type="GO" id="GO:0006397">
    <property type="term" value="P:mRNA processing"/>
    <property type="evidence" value="ECO:0007669"/>
    <property type="project" value="UniProtKB-KW"/>
</dbReference>
<evidence type="ECO:0000313" key="13">
    <source>
        <dbReference type="Proteomes" id="UP000694568"/>
    </source>
</evidence>
<dbReference type="GO" id="GO:0008380">
    <property type="term" value="P:RNA splicing"/>
    <property type="evidence" value="ECO:0007669"/>
    <property type="project" value="UniProtKB-KW"/>
</dbReference>
<evidence type="ECO:0000256" key="8">
    <source>
        <dbReference type="ARBA" id="ARBA00023242"/>
    </source>
</evidence>
<dbReference type="PANTHER" id="PTHR13445">
    <property type="entry name" value="TUMOR SUPPRESSING SUBTRANSFERABLE CANDIDATE 4 TSSC4"/>
    <property type="match status" value="1"/>
</dbReference>
<keyword evidence="7" id="KW-0508">mRNA splicing</keyword>
<dbReference type="InterPro" id="IPR029338">
    <property type="entry name" value="TSSC4"/>
</dbReference>
<dbReference type="Proteomes" id="UP000694568">
    <property type="component" value="Unplaced"/>
</dbReference>
<dbReference type="PANTHER" id="PTHR13445:SF3">
    <property type="entry name" value="U5 SMALL NUCLEAR RIBONUCLEOPROTEIN TSSC4"/>
    <property type="match status" value="1"/>
</dbReference>
<evidence type="ECO:0000256" key="5">
    <source>
        <dbReference type="ARBA" id="ARBA00022664"/>
    </source>
</evidence>
<sequence length="195" mass="21476">MLNTDDVDELSASDESEPEEQPSSAPFDPELDDDDDDDDYDYGGEAEISALAAGHQAKSSFSLRGGSSAFSNRSHSIFECLDSVARPTASSLSQDNVTDGVFARPLPPHPSRKTSQPLSNCPTPAKKKGVPDYLVHPERWTRYSLEEVTMTCDKEQLNSRPRSSVLLTSVPHQLHRWLWLEMCSAAPVTTPNNEL</sequence>
<evidence type="ECO:0000256" key="10">
    <source>
        <dbReference type="ARBA" id="ARBA00045970"/>
    </source>
</evidence>
<dbReference type="GO" id="GO:0005681">
    <property type="term" value="C:spliceosomal complex"/>
    <property type="evidence" value="ECO:0007669"/>
    <property type="project" value="UniProtKB-KW"/>
</dbReference>
<keyword evidence="6" id="KW-0747">Spliceosome</keyword>